<dbReference type="EMBL" id="JAGIOO010000001">
    <property type="protein sequence ID" value="MBP2472594.1"/>
    <property type="molecule type" value="Genomic_DNA"/>
</dbReference>
<gene>
    <name evidence="4" type="ORF">JOF53_001466</name>
</gene>
<organism evidence="4 5">
    <name type="scientific">Crossiella equi</name>
    <dbReference type="NCBI Taxonomy" id="130796"/>
    <lineage>
        <taxon>Bacteria</taxon>
        <taxon>Bacillati</taxon>
        <taxon>Actinomycetota</taxon>
        <taxon>Actinomycetes</taxon>
        <taxon>Pseudonocardiales</taxon>
        <taxon>Pseudonocardiaceae</taxon>
        <taxon>Crossiella</taxon>
    </lineage>
</organism>
<feature type="domain" description="DUF3048" evidence="2">
    <location>
        <begin position="37"/>
        <end position="170"/>
    </location>
</feature>
<feature type="chain" id="PRO_5045956485" description="DUF3048 domain-containing protein" evidence="1">
    <location>
        <begin position="22"/>
        <end position="316"/>
    </location>
</feature>
<dbReference type="PROSITE" id="PS51257">
    <property type="entry name" value="PROKAR_LIPOPROTEIN"/>
    <property type="match status" value="1"/>
</dbReference>
<accession>A0ABS5A7M0</accession>
<evidence type="ECO:0000313" key="4">
    <source>
        <dbReference type="EMBL" id="MBP2472594.1"/>
    </source>
</evidence>
<reference evidence="4 5" key="1">
    <citation type="submission" date="2021-03" db="EMBL/GenBank/DDBJ databases">
        <title>Sequencing the genomes of 1000 actinobacteria strains.</title>
        <authorList>
            <person name="Klenk H.-P."/>
        </authorList>
    </citation>
    <scope>NUCLEOTIDE SEQUENCE [LARGE SCALE GENOMIC DNA]</scope>
    <source>
        <strain evidence="4 5">DSM 44580</strain>
    </source>
</reference>
<keyword evidence="1" id="KW-0732">Signal</keyword>
<dbReference type="Proteomes" id="UP001519363">
    <property type="component" value="Unassembled WGS sequence"/>
</dbReference>
<keyword evidence="5" id="KW-1185">Reference proteome</keyword>
<dbReference type="RefSeq" id="WP_086783352.1">
    <property type="nucleotide sequence ID" value="NZ_JAGIOO010000001.1"/>
</dbReference>
<evidence type="ECO:0000259" key="3">
    <source>
        <dbReference type="Pfam" id="PF17479"/>
    </source>
</evidence>
<evidence type="ECO:0000259" key="2">
    <source>
        <dbReference type="Pfam" id="PF11258"/>
    </source>
</evidence>
<dbReference type="InterPro" id="IPR035328">
    <property type="entry name" value="DUF3048_C"/>
</dbReference>
<feature type="domain" description="DUF3048" evidence="3">
    <location>
        <begin position="203"/>
        <end position="306"/>
    </location>
</feature>
<dbReference type="Pfam" id="PF11258">
    <property type="entry name" value="DUF3048"/>
    <property type="match status" value="1"/>
</dbReference>
<dbReference type="SUPFAM" id="SSF159774">
    <property type="entry name" value="YerB-like"/>
    <property type="match status" value="1"/>
</dbReference>
<dbReference type="InterPro" id="IPR023158">
    <property type="entry name" value="YerB-like_sf"/>
</dbReference>
<sequence>MAVRRAALALLLVLAGCSGEAPPVTSGTSTPGSLSPLTGLPADPGGPVLAVKVDNLAPARPQAGLSRADVLYLEPVEGGLTRFVAVFGSTLPGTVGPVRSARETDLELLAQYGRPALAYSGSAPELAPRIDAAALVPVPPGRAGQAYRRDPRRAAPHDLYADPAQLRTAAIGAQPVRDIGFRFGAKPDGGSPVTQHQVRYPATSVTISPQEGRWRIALDGAPLADAEGGAVTPGTVVVQRVPVRESPFRDVRGSASPFAQTVGTGQAQILRDANVFEARWSRPDATSGTSFTLVDGRPLPFAPGPVLVLLVPAANL</sequence>
<comment type="caution">
    <text evidence="4">The sequence shown here is derived from an EMBL/GenBank/DDBJ whole genome shotgun (WGS) entry which is preliminary data.</text>
</comment>
<dbReference type="Pfam" id="PF17479">
    <property type="entry name" value="DUF3048_C"/>
    <property type="match status" value="1"/>
</dbReference>
<evidence type="ECO:0000313" key="5">
    <source>
        <dbReference type="Proteomes" id="UP001519363"/>
    </source>
</evidence>
<proteinExistence type="predicted"/>
<protein>
    <recommendedName>
        <fullName evidence="6">DUF3048 domain-containing protein</fullName>
    </recommendedName>
</protein>
<evidence type="ECO:0008006" key="6">
    <source>
        <dbReference type="Google" id="ProtNLM"/>
    </source>
</evidence>
<evidence type="ECO:0000256" key="1">
    <source>
        <dbReference type="SAM" id="SignalP"/>
    </source>
</evidence>
<dbReference type="Gene3D" id="3.50.90.10">
    <property type="entry name" value="YerB-like"/>
    <property type="match status" value="1"/>
</dbReference>
<name>A0ABS5A7M0_9PSEU</name>
<dbReference type="InterPro" id="IPR021416">
    <property type="entry name" value="DUF3048_N"/>
</dbReference>
<feature type="signal peptide" evidence="1">
    <location>
        <begin position="1"/>
        <end position="21"/>
    </location>
</feature>